<proteinExistence type="predicted"/>
<protein>
    <submittedName>
        <fullName evidence="2">DUF4397 domain-containing protein</fullName>
    </submittedName>
</protein>
<feature type="domain" description="DUF4397" evidence="1">
    <location>
        <begin position="130"/>
        <end position="220"/>
    </location>
</feature>
<sequence length="228" mass="25623">MNFGNSTYNDYYKNMIYSQMNRCFCNKSFFKLLNTYTDCPVDVHINEIVMGENIKTGGFTRYAQFNPGTYRIKIYETNEPKKLIFESDINIDKNLAYTGVITADDNDRTDINLLVIPEAKDNYIKGDVSSVKLANLLVDAPPSELVASDGAVWFSGINYGDVSNNVVVPSGKYNLELRDKKSKKSVASIRNFSPSAKMHYTIYLVGNAEKPDIKIIVPEDGVNYLGLC</sequence>
<dbReference type="AlphaFoldDB" id="A0A974BN81"/>
<dbReference type="InterPro" id="IPR025510">
    <property type="entry name" value="DUF4397"/>
</dbReference>
<dbReference type="Proteomes" id="UP000611629">
    <property type="component" value="Unassembled WGS sequence"/>
</dbReference>
<accession>A0A974BN81</accession>
<organism evidence="2 3">
    <name type="scientific">Sedimentibacter hydroxybenzoicus DSM 7310</name>
    <dbReference type="NCBI Taxonomy" id="1123245"/>
    <lineage>
        <taxon>Bacteria</taxon>
        <taxon>Bacillati</taxon>
        <taxon>Bacillota</taxon>
        <taxon>Tissierellia</taxon>
        <taxon>Sedimentibacter</taxon>
    </lineage>
</organism>
<reference evidence="2" key="1">
    <citation type="submission" date="2020-07" db="EMBL/GenBank/DDBJ databases">
        <title>Genomic analysis of a strain of Sedimentibacter Hydroxybenzoicus DSM7310.</title>
        <authorList>
            <person name="Ma S."/>
        </authorList>
    </citation>
    <scope>NUCLEOTIDE SEQUENCE</scope>
    <source>
        <strain evidence="2">DSM 7310</strain>
    </source>
</reference>
<name>A0A974BN81_SEDHY</name>
<evidence type="ECO:0000313" key="3">
    <source>
        <dbReference type="Proteomes" id="UP000611629"/>
    </source>
</evidence>
<evidence type="ECO:0000313" key="2">
    <source>
        <dbReference type="EMBL" id="NYB76006.1"/>
    </source>
</evidence>
<dbReference type="EMBL" id="JACBNQ010000036">
    <property type="protein sequence ID" value="NYB76006.1"/>
    <property type="molecule type" value="Genomic_DNA"/>
</dbReference>
<dbReference type="RefSeq" id="WP_179239725.1">
    <property type="nucleotide sequence ID" value="NZ_JACBNQ010000036.1"/>
</dbReference>
<evidence type="ECO:0000259" key="1">
    <source>
        <dbReference type="Pfam" id="PF14344"/>
    </source>
</evidence>
<comment type="caution">
    <text evidence="2">The sequence shown here is derived from an EMBL/GenBank/DDBJ whole genome shotgun (WGS) entry which is preliminary data.</text>
</comment>
<dbReference type="Pfam" id="PF14344">
    <property type="entry name" value="DUF4397"/>
    <property type="match status" value="2"/>
</dbReference>
<feature type="domain" description="DUF4397" evidence="1">
    <location>
        <begin position="32"/>
        <end position="122"/>
    </location>
</feature>
<gene>
    <name evidence="2" type="ORF">HZF24_17810</name>
</gene>
<keyword evidence="3" id="KW-1185">Reference proteome</keyword>